<gene>
    <name evidence="1" type="ORF">GCM10010302_06460</name>
</gene>
<dbReference type="Proteomes" id="UP001501867">
    <property type="component" value="Unassembled WGS sequence"/>
</dbReference>
<protein>
    <submittedName>
        <fullName evidence="1">Uncharacterized protein</fullName>
    </submittedName>
</protein>
<name>A0ABP3ENN5_9ACTN</name>
<comment type="caution">
    <text evidence="1">The sequence shown here is derived from an EMBL/GenBank/DDBJ whole genome shotgun (WGS) entry which is preliminary data.</text>
</comment>
<accession>A0ABP3ENN5</accession>
<proteinExistence type="predicted"/>
<organism evidence="1 2">
    <name type="scientific">Streptomyces polychromogenes</name>
    <dbReference type="NCBI Taxonomy" id="67342"/>
    <lineage>
        <taxon>Bacteria</taxon>
        <taxon>Bacillati</taxon>
        <taxon>Actinomycetota</taxon>
        <taxon>Actinomycetes</taxon>
        <taxon>Kitasatosporales</taxon>
        <taxon>Streptomycetaceae</taxon>
        <taxon>Streptomyces</taxon>
    </lineage>
</organism>
<keyword evidence="2" id="KW-1185">Reference proteome</keyword>
<evidence type="ECO:0000313" key="1">
    <source>
        <dbReference type="EMBL" id="GAA0271563.1"/>
    </source>
</evidence>
<dbReference type="EMBL" id="BAAABV010000005">
    <property type="protein sequence ID" value="GAA0271563.1"/>
    <property type="molecule type" value="Genomic_DNA"/>
</dbReference>
<reference evidence="2" key="1">
    <citation type="journal article" date="2019" name="Int. J. Syst. Evol. Microbiol.">
        <title>The Global Catalogue of Microorganisms (GCM) 10K type strain sequencing project: providing services to taxonomists for standard genome sequencing and annotation.</title>
        <authorList>
            <consortium name="The Broad Institute Genomics Platform"/>
            <consortium name="The Broad Institute Genome Sequencing Center for Infectious Disease"/>
            <person name="Wu L."/>
            <person name="Ma J."/>
        </authorList>
    </citation>
    <scope>NUCLEOTIDE SEQUENCE [LARGE SCALE GENOMIC DNA]</scope>
    <source>
        <strain evidence="2">JCM 4505</strain>
    </source>
</reference>
<sequence>MFGGLLAVVVLVEIIRYVLRPPEAPFVPGHHLTADGARLARRLAAQYDARSPAHRVLVSLLSQRNAAIGRWGEKWTSAPPVDPATHWEGWREILGRRDRLARRLVREVSFSIGIKDLTYGGPRTIHLWEPDVPAWVDRLEPAPRTAAFEILNRTHPSRRSERLVDSQTGILALRHGMTLLVIVPRTHPNP</sequence>
<evidence type="ECO:0000313" key="2">
    <source>
        <dbReference type="Proteomes" id="UP001501867"/>
    </source>
</evidence>